<feature type="region of interest" description="Disordered" evidence="1">
    <location>
        <begin position="194"/>
        <end position="215"/>
    </location>
</feature>
<dbReference type="EMBL" id="JAUSYP010000001">
    <property type="protein sequence ID" value="MDQ0751012.1"/>
    <property type="molecule type" value="Genomic_DNA"/>
</dbReference>
<accession>A0ABU0QUD3</accession>
<keyword evidence="4" id="KW-1185">Reference proteome</keyword>
<evidence type="ECO:0000256" key="1">
    <source>
        <dbReference type="SAM" id="MobiDB-lite"/>
    </source>
</evidence>
<comment type="caution">
    <text evidence="3">The sequence shown here is derived from an EMBL/GenBank/DDBJ whole genome shotgun (WGS) entry which is preliminary data.</text>
</comment>
<organism evidence="3 4">
    <name type="scientific">Streptomyces africanus</name>
    <dbReference type="NCBI Taxonomy" id="231024"/>
    <lineage>
        <taxon>Bacteria</taxon>
        <taxon>Bacillati</taxon>
        <taxon>Actinomycetota</taxon>
        <taxon>Actinomycetes</taxon>
        <taxon>Kitasatosporales</taxon>
        <taxon>Streptomycetaceae</taxon>
        <taxon>Streptomyces</taxon>
    </lineage>
</organism>
<keyword evidence="2" id="KW-1133">Transmembrane helix</keyword>
<sequence length="215" mass="23976">MDTVHHPTGSASAWGDSATQSAWKKLFTFAVVGQILWPAVCIGAFVFMILVGRWTMWVMLPVVAYALYRSFLQRQYIVAAVQARRILKVYPWQTHKTPESGIGQIPGAKLGDVWLAFPNPDRPDDGVHIILHGHARSAWWRRRLGRGYETEKTAQVADIWFAGDPRFAGVIAVPGPKRLFVLYQLAGLNARTDGERSASPEALERARRAGVRLTA</sequence>
<name>A0ABU0QUD3_9ACTN</name>
<keyword evidence="2" id="KW-0812">Transmembrane</keyword>
<feature type="compositionally biased region" description="Basic and acidic residues" evidence="1">
    <location>
        <begin position="194"/>
        <end position="207"/>
    </location>
</feature>
<evidence type="ECO:0000313" key="3">
    <source>
        <dbReference type="EMBL" id="MDQ0751012.1"/>
    </source>
</evidence>
<evidence type="ECO:0000256" key="2">
    <source>
        <dbReference type="SAM" id="Phobius"/>
    </source>
</evidence>
<proteinExistence type="predicted"/>
<dbReference type="Proteomes" id="UP001232755">
    <property type="component" value="Unassembled WGS sequence"/>
</dbReference>
<keyword evidence="2" id="KW-0472">Membrane</keyword>
<feature type="transmembrane region" description="Helical" evidence="2">
    <location>
        <begin position="35"/>
        <end position="68"/>
    </location>
</feature>
<evidence type="ECO:0000313" key="4">
    <source>
        <dbReference type="Proteomes" id="UP001232755"/>
    </source>
</evidence>
<reference evidence="3 4" key="1">
    <citation type="submission" date="2023-07" db="EMBL/GenBank/DDBJ databases">
        <title>Comparative genomics of wheat-associated soil bacteria to identify genetic determinants of phenazine resistance.</title>
        <authorList>
            <person name="Mouncey N."/>
        </authorList>
    </citation>
    <scope>NUCLEOTIDE SEQUENCE [LARGE SCALE GENOMIC DNA]</scope>
    <source>
        <strain evidence="3 4">B3I12</strain>
    </source>
</reference>
<gene>
    <name evidence="3" type="ORF">QF034_005243</name>
</gene>
<protein>
    <submittedName>
        <fullName evidence="3">Uncharacterized protein</fullName>
    </submittedName>
</protein>